<evidence type="ECO:0000313" key="3">
    <source>
        <dbReference type="Proteomes" id="UP000242561"/>
    </source>
</evidence>
<protein>
    <recommendedName>
        <fullName evidence="4">UrcA family protein</fullName>
    </recommendedName>
</protein>
<reference evidence="2 3" key="1">
    <citation type="submission" date="2016-11" db="EMBL/GenBank/DDBJ databases">
        <title>Sphingorhabdus sp. LPB0140, isolated from marine environment.</title>
        <authorList>
            <person name="Kim E."/>
            <person name="Yi H."/>
        </authorList>
    </citation>
    <scope>NUCLEOTIDE SEQUENCE [LARGE SCALE GENOMIC DNA]</scope>
    <source>
        <strain evidence="2 3">LPB0140</strain>
    </source>
</reference>
<dbReference type="Proteomes" id="UP000242561">
    <property type="component" value="Chromosome"/>
</dbReference>
<sequence>MKNIIILAALLASTPAFADKMDDSRAAYAKCLTEFHNEQIDAGSSVRSFNQSVVEACAEQKAAFTKMVVASEKGFGSSTSEAEAYAGEEVQIMIDAITTQFQANIEEKTKIIQEK</sequence>
<feature type="signal peptide" evidence="1">
    <location>
        <begin position="1"/>
        <end position="18"/>
    </location>
</feature>
<dbReference type="OrthoDB" id="7594867at2"/>
<evidence type="ECO:0000256" key="1">
    <source>
        <dbReference type="SAM" id="SignalP"/>
    </source>
</evidence>
<accession>A0A1L3JC36</accession>
<keyword evidence="3" id="KW-1185">Reference proteome</keyword>
<evidence type="ECO:0008006" key="4">
    <source>
        <dbReference type="Google" id="ProtNLM"/>
    </source>
</evidence>
<dbReference type="RefSeq" id="WP_072559331.1">
    <property type="nucleotide sequence ID" value="NZ_CP018154.1"/>
</dbReference>
<name>A0A1L3JC36_9SPHN</name>
<dbReference type="EMBL" id="CP018154">
    <property type="protein sequence ID" value="APG62682.1"/>
    <property type="molecule type" value="Genomic_DNA"/>
</dbReference>
<organism evidence="2 3">
    <name type="scientific">Sphingorhabdus lutea</name>
    <dbReference type="NCBI Taxonomy" id="1913578"/>
    <lineage>
        <taxon>Bacteria</taxon>
        <taxon>Pseudomonadati</taxon>
        <taxon>Pseudomonadota</taxon>
        <taxon>Alphaproteobacteria</taxon>
        <taxon>Sphingomonadales</taxon>
        <taxon>Sphingomonadaceae</taxon>
        <taxon>Sphingorhabdus</taxon>
    </lineage>
</organism>
<keyword evidence="1" id="KW-0732">Signal</keyword>
<evidence type="ECO:0000313" key="2">
    <source>
        <dbReference type="EMBL" id="APG62682.1"/>
    </source>
</evidence>
<feature type="chain" id="PRO_5012882597" description="UrcA family protein" evidence="1">
    <location>
        <begin position="19"/>
        <end position="115"/>
    </location>
</feature>
<dbReference type="KEGG" id="sphl:LPB140_07635"/>
<proteinExistence type="predicted"/>
<gene>
    <name evidence="2" type="ORF">LPB140_07635</name>
</gene>
<dbReference type="AlphaFoldDB" id="A0A1L3JC36"/>